<name>A0A1B7M2N7_9MICC</name>
<accession>A0A1B7M2N7</accession>
<organism evidence="1 2">
    <name type="scientific">Enteractinococcus helveticum</name>
    <dbReference type="NCBI Taxonomy" id="1837282"/>
    <lineage>
        <taxon>Bacteria</taxon>
        <taxon>Bacillati</taxon>
        <taxon>Actinomycetota</taxon>
        <taxon>Actinomycetes</taxon>
        <taxon>Micrococcales</taxon>
        <taxon>Micrococcaceae</taxon>
    </lineage>
</organism>
<proteinExistence type="predicted"/>
<dbReference type="RefSeq" id="WP_043055560.1">
    <property type="nucleotide sequence ID" value="NZ_LXEY01000008.1"/>
</dbReference>
<dbReference type="AlphaFoldDB" id="A0A1B7M2N7"/>
<dbReference type="EMBL" id="LXEY01000008">
    <property type="protein sequence ID" value="OAV62825.1"/>
    <property type="molecule type" value="Genomic_DNA"/>
</dbReference>
<evidence type="ECO:0000313" key="2">
    <source>
        <dbReference type="Proteomes" id="UP000078292"/>
    </source>
</evidence>
<dbReference type="Proteomes" id="UP000078292">
    <property type="component" value="Unassembled WGS sequence"/>
</dbReference>
<dbReference type="STRING" id="1837282.A6F49_04785"/>
<sequence>MTDHIILSKPLYDLEVGDQIRFTDPESETHSSRWWRVAATDHRYVIAWRQVPFQPQGTHEYTVIDQIERDHAYNDVGPGVVRSSLNTLGGGYDMSQPDWAGTMLSELHDGTWELSNRRLVQVHGVEVKAS</sequence>
<protein>
    <submittedName>
        <fullName evidence="1">Uncharacterized protein</fullName>
    </submittedName>
</protein>
<gene>
    <name evidence="1" type="ORF">A6F49_04785</name>
</gene>
<evidence type="ECO:0000313" key="1">
    <source>
        <dbReference type="EMBL" id="OAV62825.1"/>
    </source>
</evidence>
<reference evidence="1 2" key="1">
    <citation type="submission" date="2016-04" db="EMBL/GenBank/DDBJ databases">
        <title>First whole genome shotgun sequence of the bacterium Enteractinococcus sp. strain UASWS1574.</title>
        <authorList>
            <person name="Crovadore J."/>
            <person name="Chablais R."/>
            <person name="Lefort F."/>
        </authorList>
    </citation>
    <scope>NUCLEOTIDE SEQUENCE [LARGE SCALE GENOMIC DNA]</scope>
    <source>
        <strain evidence="1 2">UASWS1574</strain>
    </source>
</reference>
<keyword evidence="2" id="KW-1185">Reference proteome</keyword>
<comment type="caution">
    <text evidence="1">The sequence shown here is derived from an EMBL/GenBank/DDBJ whole genome shotgun (WGS) entry which is preliminary data.</text>
</comment>
<dbReference type="OrthoDB" id="5123700at2"/>